<dbReference type="GeneID" id="54323549"/>
<feature type="domain" description="Zn(2)-C6 fungal-type" evidence="13">
    <location>
        <begin position="20"/>
        <end position="49"/>
    </location>
</feature>
<dbReference type="InterPro" id="IPR036864">
    <property type="entry name" value="Zn2-C6_fun-type_DNA-bd_sf"/>
</dbReference>
<evidence type="ECO:0000256" key="4">
    <source>
        <dbReference type="ARBA" id="ARBA00023125"/>
    </source>
</evidence>
<feature type="region of interest" description="Disordered" evidence="11">
    <location>
        <begin position="55"/>
        <end position="106"/>
    </location>
</feature>
<evidence type="ECO:0000256" key="9">
    <source>
        <dbReference type="ARBA" id="ARBA00040261"/>
    </source>
</evidence>
<dbReference type="PANTHER" id="PTHR47663">
    <property type="entry name" value="XYLANOLYTIC TRANSCRIPTIONAL ACTIVATOR XLNR-RELATED"/>
    <property type="match status" value="1"/>
</dbReference>
<dbReference type="OrthoDB" id="5365785at2759"/>
<dbReference type="CDD" id="cd12148">
    <property type="entry name" value="fungal_TF_MHR"/>
    <property type="match status" value="1"/>
</dbReference>
<evidence type="ECO:0000256" key="12">
    <source>
        <dbReference type="SAM" id="Phobius"/>
    </source>
</evidence>
<dbReference type="SMART" id="SM00906">
    <property type="entry name" value="Fungal_trans"/>
    <property type="match status" value="1"/>
</dbReference>
<dbReference type="SMART" id="SM00066">
    <property type="entry name" value="GAL4"/>
    <property type="match status" value="1"/>
</dbReference>
<evidence type="ECO:0000256" key="5">
    <source>
        <dbReference type="ARBA" id="ARBA00023159"/>
    </source>
</evidence>
<keyword evidence="3" id="KW-0805">Transcription regulation</keyword>
<dbReference type="Pfam" id="PF04082">
    <property type="entry name" value="Fungal_trans"/>
    <property type="match status" value="1"/>
</dbReference>
<dbReference type="Proteomes" id="UP000324241">
    <property type="component" value="Unassembled WGS sequence"/>
</dbReference>
<comment type="caution">
    <text evidence="14">The sequence shown here is derived from an EMBL/GenBank/DDBJ whole genome shotgun (WGS) entry which is preliminary data.</text>
</comment>
<evidence type="ECO:0000259" key="13">
    <source>
        <dbReference type="PROSITE" id="PS50048"/>
    </source>
</evidence>
<protein>
    <recommendedName>
        <fullName evidence="9">Xylanolytic transcriptional activator xlnR</fullName>
    </recommendedName>
    <alternativeName>
        <fullName evidence="10">Xylanase regulator</fullName>
    </alternativeName>
</protein>
<keyword evidence="4" id="KW-0238">DNA-binding</keyword>
<reference evidence="14 15" key="1">
    <citation type="submission" date="2019-08" db="EMBL/GenBank/DDBJ databases">
        <title>The genome sequence of a newly discovered highly antifungal drug resistant Aspergillus species, Aspergillus tanneri NIH 1004.</title>
        <authorList>
            <person name="Mounaud S."/>
            <person name="Singh I."/>
            <person name="Joardar V."/>
            <person name="Pakala S."/>
            <person name="Pakala S."/>
            <person name="Venepally P."/>
            <person name="Chung J.K."/>
            <person name="Losada L."/>
            <person name="Nierman W.C."/>
        </authorList>
    </citation>
    <scope>NUCLEOTIDE SEQUENCE [LARGE SCALE GENOMIC DNA]</scope>
    <source>
        <strain evidence="14 15">NIH1004</strain>
    </source>
</reference>
<dbReference type="GO" id="GO:0006351">
    <property type="term" value="P:DNA-templated transcription"/>
    <property type="evidence" value="ECO:0007669"/>
    <property type="project" value="InterPro"/>
</dbReference>
<keyword evidence="7" id="KW-0539">Nucleus</keyword>
<gene>
    <name evidence="14" type="ORF">ATNIH1004_000847</name>
</gene>
<dbReference type="GO" id="GO:0000981">
    <property type="term" value="F:DNA-binding transcription factor activity, RNA polymerase II-specific"/>
    <property type="evidence" value="ECO:0007669"/>
    <property type="project" value="InterPro"/>
</dbReference>
<organism evidence="14 15">
    <name type="scientific">Aspergillus tanneri</name>
    <dbReference type="NCBI Taxonomy" id="1220188"/>
    <lineage>
        <taxon>Eukaryota</taxon>
        <taxon>Fungi</taxon>
        <taxon>Dikarya</taxon>
        <taxon>Ascomycota</taxon>
        <taxon>Pezizomycotina</taxon>
        <taxon>Eurotiomycetes</taxon>
        <taxon>Eurotiomycetidae</taxon>
        <taxon>Eurotiales</taxon>
        <taxon>Aspergillaceae</taxon>
        <taxon>Aspergillus</taxon>
        <taxon>Aspergillus subgen. Circumdati</taxon>
    </lineage>
</organism>
<dbReference type="GO" id="GO:0009893">
    <property type="term" value="P:positive regulation of metabolic process"/>
    <property type="evidence" value="ECO:0007669"/>
    <property type="project" value="UniProtKB-ARBA"/>
</dbReference>
<name>A0A5M9NBR9_9EURO</name>
<dbReference type="GO" id="GO:0003677">
    <property type="term" value="F:DNA binding"/>
    <property type="evidence" value="ECO:0007669"/>
    <property type="project" value="UniProtKB-KW"/>
</dbReference>
<dbReference type="Gene3D" id="4.10.240.10">
    <property type="entry name" value="Zn(2)-C6 fungal-type DNA-binding domain"/>
    <property type="match status" value="1"/>
</dbReference>
<dbReference type="AlphaFoldDB" id="A0A5M9NBR9"/>
<dbReference type="GO" id="GO:0008270">
    <property type="term" value="F:zinc ion binding"/>
    <property type="evidence" value="ECO:0007669"/>
    <property type="project" value="InterPro"/>
</dbReference>
<evidence type="ECO:0000256" key="3">
    <source>
        <dbReference type="ARBA" id="ARBA00023015"/>
    </source>
</evidence>
<dbReference type="EMBL" id="QUQM01000002">
    <property type="protein sequence ID" value="KAA8651947.1"/>
    <property type="molecule type" value="Genomic_DNA"/>
</dbReference>
<dbReference type="PROSITE" id="PS50048">
    <property type="entry name" value="ZN2_CY6_FUNGAL_2"/>
    <property type="match status" value="1"/>
</dbReference>
<keyword evidence="2" id="KW-0862">Zinc</keyword>
<feature type="transmembrane region" description="Helical" evidence="12">
    <location>
        <begin position="600"/>
        <end position="620"/>
    </location>
</feature>
<evidence type="ECO:0000256" key="11">
    <source>
        <dbReference type="SAM" id="MobiDB-lite"/>
    </source>
</evidence>
<accession>A0A5M9NBR9</accession>
<evidence type="ECO:0000256" key="2">
    <source>
        <dbReference type="ARBA" id="ARBA00022833"/>
    </source>
</evidence>
<dbReference type="InterPro" id="IPR007219">
    <property type="entry name" value="XnlR_reg_dom"/>
</dbReference>
<evidence type="ECO:0000256" key="1">
    <source>
        <dbReference type="ARBA" id="ARBA00022723"/>
    </source>
</evidence>
<proteinExistence type="inferred from homology"/>
<dbReference type="SUPFAM" id="SSF57701">
    <property type="entry name" value="Zn2/Cys6 DNA-binding domain"/>
    <property type="match status" value="1"/>
</dbReference>
<dbReference type="PANTHER" id="PTHR47663:SF1">
    <property type="entry name" value="XYLANOLYTIC TRANSCRIPTIONAL ACTIVATOR XLNR-RELATED"/>
    <property type="match status" value="1"/>
</dbReference>
<keyword evidence="6" id="KW-0804">Transcription</keyword>
<keyword evidence="5" id="KW-0010">Activator</keyword>
<keyword evidence="12" id="KW-0472">Membrane</keyword>
<dbReference type="InterPro" id="IPR051439">
    <property type="entry name" value="XlnR/Xlr1"/>
</dbReference>
<feature type="region of interest" description="Disordered" evidence="11">
    <location>
        <begin position="112"/>
        <end position="131"/>
    </location>
</feature>
<dbReference type="Pfam" id="PF00172">
    <property type="entry name" value="Zn_clus"/>
    <property type="match status" value="1"/>
</dbReference>
<evidence type="ECO:0000256" key="10">
    <source>
        <dbReference type="ARBA" id="ARBA00041954"/>
    </source>
</evidence>
<keyword evidence="1" id="KW-0479">Metal-binding</keyword>
<evidence type="ECO:0000313" key="15">
    <source>
        <dbReference type="Proteomes" id="UP000324241"/>
    </source>
</evidence>
<evidence type="ECO:0000313" key="14">
    <source>
        <dbReference type="EMBL" id="KAA8651947.1"/>
    </source>
</evidence>
<keyword evidence="12" id="KW-0812">Transmembrane</keyword>
<dbReference type="RefSeq" id="XP_033431308.1">
    <property type="nucleotide sequence ID" value="XM_033565551.1"/>
</dbReference>
<comment type="similarity">
    <text evidence="8">Belongs to the xlnR/xlr1 family.</text>
</comment>
<keyword evidence="12" id="KW-1133">Transmembrane helix</keyword>
<evidence type="ECO:0000256" key="7">
    <source>
        <dbReference type="ARBA" id="ARBA00023242"/>
    </source>
</evidence>
<evidence type="ECO:0000256" key="6">
    <source>
        <dbReference type="ARBA" id="ARBA00023163"/>
    </source>
</evidence>
<dbReference type="InterPro" id="IPR001138">
    <property type="entry name" value="Zn2Cys6_DnaBD"/>
</dbReference>
<sequence length="701" mass="78119">MDTFSLPSNNNRSRTRIARACDQCNLSRTRCNGKTPCGRCLALNLTCQYDREIKKRGRRSNASKQNLRPLRSVTARGSSEPNDNEDSDTTRPSRSTSVNAMGGSQLRRGLVASQEGDQYDRLQLSPSTLRSPHDERAGLAVVAEPHQTLHSARTDSSSSIAFPFSPRVTASQGILLQYPSCRYPCLETILPGLKGFMSPNEACNLLDIFFTEPGNSLSSSHCPYALTTILRKSSLLHQSRPRSTSPALLATILWCVAQTADRRIYYVPGARERITSHLYSLAMSYLRLRDMDNWHRVAGGWQLEDDCTVNVDGCQSDQARRTFSAGPQPTVDDVLTFTLLAIVISGGVFKADCLKWWNKAVCLVKYLGYHTESGLMDNTGVSNQPLAAIEVHEERRRAFWLVYVLDRHLALSFNRPLDILDAECQVLSPLPEDIWQNLDMISPDAIPRPVYGPPTTISGPGLFEYFLPLMAILGDIIDLRLRRHHPRLPVDDGSSCLDTIRQALAHCETSLGEFAAAAMSPTDPPPGTLTKTQAQLVVAYGAYIIKVLYVLLHGEWDAVSMLEDHGNWIASPSFSECASNSIAAAQSITDILSVDPELSFMPYLFGIYLFHGSFVLLLFAERMPQIGPNESVEQACEVIIRAHEVSIVTLSTDFQKTFRKAFRSILYSVRRPDSVDPEFPVLRKEVLSMYRWTMGYRGLCL</sequence>
<dbReference type="VEuPathDB" id="FungiDB:EYZ11_010587"/>
<evidence type="ECO:0000256" key="8">
    <source>
        <dbReference type="ARBA" id="ARBA00037990"/>
    </source>
</evidence>
<dbReference type="CDD" id="cd00067">
    <property type="entry name" value="GAL4"/>
    <property type="match status" value="1"/>
</dbReference>